<dbReference type="Gene3D" id="3.40.50.2000">
    <property type="entry name" value="Glycogen Phosphorylase B"/>
    <property type="match status" value="2"/>
</dbReference>
<keyword evidence="2" id="KW-0808">Transferase</keyword>
<keyword evidence="5" id="KW-1185">Reference proteome</keyword>
<dbReference type="PANTHER" id="PTHR12526">
    <property type="entry name" value="GLYCOSYLTRANSFERASE"/>
    <property type="match status" value="1"/>
</dbReference>
<protein>
    <submittedName>
        <fullName evidence="4">Glycosyltransferase</fullName>
    </submittedName>
</protein>
<dbReference type="RefSeq" id="WP_168049503.1">
    <property type="nucleotide sequence ID" value="NZ_JAATJR010000003.1"/>
</dbReference>
<dbReference type="Pfam" id="PF13439">
    <property type="entry name" value="Glyco_transf_4"/>
    <property type="match status" value="1"/>
</dbReference>
<evidence type="ECO:0000256" key="2">
    <source>
        <dbReference type="ARBA" id="ARBA00022679"/>
    </source>
</evidence>
<dbReference type="CDD" id="cd03811">
    <property type="entry name" value="GT4_GT28_WabH-like"/>
    <property type="match status" value="1"/>
</dbReference>
<proteinExistence type="predicted"/>
<keyword evidence="1" id="KW-0328">Glycosyltransferase</keyword>
<evidence type="ECO:0000256" key="1">
    <source>
        <dbReference type="ARBA" id="ARBA00022676"/>
    </source>
</evidence>
<comment type="caution">
    <text evidence="4">The sequence shown here is derived from an EMBL/GenBank/DDBJ whole genome shotgun (WGS) entry which is preliminary data.</text>
</comment>
<dbReference type="Pfam" id="PF13692">
    <property type="entry name" value="Glyco_trans_1_4"/>
    <property type="match status" value="1"/>
</dbReference>
<accession>A0ABX1EY41</accession>
<evidence type="ECO:0000259" key="3">
    <source>
        <dbReference type="Pfam" id="PF13439"/>
    </source>
</evidence>
<sequence>MRVAHVMAGAVQGGAEAFFERLVLAQHRAGLDVLAVIRREPGRAARLAAGGVAPVQLGFGGPLDWLTAGRLRAALRGFRPQVVVAWMNRAAGFARAATSPGDGWAMAGRLGGAYALKHYRGCDLLAANTQGLCDWITTQGWPADRVRLVPNFAADLAGTPPAALPFPPGAVPLLAMGRLHPNKDFPTLLRAMALLPTPVHLALAGEGPERAALEGLVRELGLGSRVAFLGWRQDVGALLAASRMLVVPSRIEPLGNVVLEGFSAARPVVATAADGPREVIRPGETGLLTPIGDHAALAAAITQLLDDPARAEAIATAGRAAFLARHAEGPVLAAWAAFLAEAAARKEQG</sequence>
<gene>
    <name evidence="4" type="ORF">HB662_09475</name>
</gene>
<feature type="domain" description="Glycosyltransferase subfamily 4-like N-terminal" evidence="3">
    <location>
        <begin position="13"/>
        <end position="152"/>
    </location>
</feature>
<evidence type="ECO:0000313" key="5">
    <source>
        <dbReference type="Proteomes" id="UP000765160"/>
    </source>
</evidence>
<dbReference type="SUPFAM" id="SSF53756">
    <property type="entry name" value="UDP-Glycosyltransferase/glycogen phosphorylase"/>
    <property type="match status" value="1"/>
</dbReference>
<dbReference type="Proteomes" id="UP000765160">
    <property type="component" value="Unassembled WGS sequence"/>
</dbReference>
<reference evidence="4 5" key="1">
    <citation type="submission" date="2020-03" db="EMBL/GenBank/DDBJ databases">
        <title>Roseomonas selenitidurans sp. nov. isolated from soil.</title>
        <authorList>
            <person name="Liu H."/>
        </authorList>
    </citation>
    <scope>NUCLEOTIDE SEQUENCE [LARGE SCALE GENOMIC DNA]</scope>
    <source>
        <strain evidence="4 5">JCM 15073</strain>
    </source>
</reference>
<dbReference type="EMBL" id="JAAVTX010000003">
    <property type="protein sequence ID" value="NKE45008.1"/>
    <property type="molecule type" value="Genomic_DNA"/>
</dbReference>
<evidence type="ECO:0000313" key="4">
    <source>
        <dbReference type="EMBL" id="NKE45008.1"/>
    </source>
</evidence>
<name>A0ABX1EY41_9PROT</name>
<dbReference type="PANTHER" id="PTHR12526:SF510">
    <property type="entry name" value="D-INOSITOL 3-PHOSPHATE GLYCOSYLTRANSFERASE"/>
    <property type="match status" value="1"/>
</dbReference>
<dbReference type="InterPro" id="IPR028098">
    <property type="entry name" value="Glyco_trans_4-like_N"/>
</dbReference>
<organism evidence="4 5">
    <name type="scientific">Falsiroseomonas frigidaquae</name>
    <dbReference type="NCBI Taxonomy" id="487318"/>
    <lineage>
        <taxon>Bacteria</taxon>
        <taxon>Pseudomonadati</taxon>
        <taxon>Pseudomonadota</taxon>
        <taxon>Alphaproteobacteria</taxon>
        <taxon>Acetobacterales</taxon>
        <taxon>Roseomonadaceae</taxon>
        <taxon>Falsiroseomonas</taxon>
    </lineage>
</organism>